<dbReference type="NCBIfam" id="TIGR03300">
    <property type="entry name" value="assembly_YfgL"/>
    <property type="match status" value="1"/>
</dbReference>
<dbReference type="SUPFAM" id="SSF50998">
    <property type="entry name" value="Quinoprotein alcohol dehydrogenase-like"/>
    <property type="match status" value="1"/>
</dbReference>
<reference evidence="7" key="1">
    <citation type="journal article" date="2023" name="Int. J. Mol. Sci.">
        <title>Metagenomics Revealed a New Genus 'Candidatus Thiocaldithrix dubininis' gen. nov., sp. nov. and a New Species 'Candidatus Thiothrix putei' sp. nov. in the Family Thiotrichaceae, Some Members of Which Have Traits of Both Na+- and H+-Motive Energetics.</title>
        <authorList>
            <person name="Ravin N.V."/>
            <person name="Muntyan M.S."/>
            <person name="Smolyakov D.D."/>
            <person name="Rudenko T.S."/>
            <person name="Beletsky A.V."/>
            <person name="Mardanov A.V."/>
            <person name="Grabovich M.Y."/>
        </authorList>
    </citation>
    <scope>NUCLEOTIDE SEQUENCE</scope>
    <source>
        <strain evidence="7">GKL-01</strain>
    </source>
</reference>
<keyword evidence="3 4" id="KW-0998">Cell outer membrane</keyword>
<comment type="function">
    <text evidence="4">Part of the outer membrane protein assembly complex, which is involved in assembly and insertion of beta-barrel proteins into the outer membrane.</text>
</comment>
<dbReference type="EMBL" id="CP124755">
    <property type="protein sequence ID" value="WGZ92229.1"/>
    <property type="molecule type" value="Genomic_DNA"/>
</dbReference>
<proteinExistence type="inferred from homology"/>
<dbReference type="InterPro" id="IPR011047">
    <property type="entry name" value="Quinoprotein_ADH-like_sf"/>
</dbReference>
<accession>A0AA95HBN4</accession>
<comment type="subunit">
    <text evidence="4">Part of the Bam complex.</text>
</comment>
<dbReference type="PROSITE" id="PS51257">
    <property type="entry name" value="PROKAR_LIPOPROTEIN"/>
    <property type="match status" value="1"/>
</dbReference>
<dbReference type="Proteomes" id="UP001300672">
    <property type="component" value="Chromosome"/>
</dbReference>
<evidence type="ECO:0000256" key="4">
    <source>
        <dbReference type="HAMAP-Rule" id="MF_00923"/>
    </source>
</evidence>
<dbReference type="InterPro" id="IPR015943">
    <property type="entry name" value="WD40/YVTN_repeat-like_dom_sf"/>
</dbReference>
<feature type="domain" description="Pyrrolo-quinoline quinone repeat" evidence="6">
    <location>
        <begin position="79"/>
        <end position="307"/>
    </location>
</feature>
<dbReference type="InterPro" id="IPR018391">
    <property type="entry name" value="PQQ_b-propeller_rpt"/>
</dbReference>
<comment type="similarity">
    <text evidence="4">Belongs to the BamB family.</text>
</comment>
<dbReference type="SMART" id="SM00564">
    <property type="entry name" value="PQQ"/>
    <property type="match status" value="7"/>
</dbReference>
<dbReference type="AlphaFoldDB" id="A0AA95HBN4"/>
<dbReference type="GO" id="GO:0051205">
    <property type="term" value="P:protein insertion into membrane"/>
    <property type="evidence" value="ECO:0007669"/>
    <property type="project" value="UniProtKB-UniRule"/>
</dbReference>
<keyword evidence="4" id="KW-0449">Lipoprotein</keyword>
<dbReference type="InterPro" id="IPR002372">
    <property type="entry name" value="PQQ_rpt_dom"/>
</dbReference>
<dbReference type="KEGG" id="tdu:QJT80_07020"/>
<organism evidence="7">
    <name type="scientific">Candidatus Thiocaldithrix dubininis</name>
    <dbReference type="NCBI Taxonomy" id="3080823"/>
    <lineage>
        <taxon>Bacteria</taxon>
        <taxon>Pseudomonadati</taxon>
        <taxon>Pseudomonadota</taxon>
        <taxon>Gammaproteobacteria</taxon>
        <taxon>Thiotrichales</taxon>
        <taxon>Thiotrichaceae</taxon>
        <taxon>Candidatus Thiocaldithrix</taxon>
    </lineage>
</organism>
<protein>
    <recommendedName>
        <fullName evidence="4">Outer membrane protein assembly factor BamB</fullName>
    </recommendedName>
</protein>
<keyword evidence="2 4" id="KW-0472">Membrane</keyword>
<evidence type="ECO:0000259" key="6">
    <source>
        <dbReference type="Pfam" id="PF13360"/>
    </source>
</evidence>
<evidence type="ECO:0000256" key="2">
    <source>
        <dbReference type="ARBA" id="ARBA00023136"/>
    </source>
</evidence>
<name>A0AA95HBN4_9GAMM</name>
<dbReference type="GO" id="GO:0009279">
    <property type="term" value="C:cell outer membrane"/>
    <property type="evidence" value="ECO:0007669"/>
    <property type="project" value="UniProtKB-SubCell"/>
</dbReference>
<reference evidence="7" key="2">
    <citation type="submission" date="2023-04" db="EMBL/GenBank/DDBJ databases">
        <authorList>
            <person name="Beletskiy A.V."/>
            <person name="Mardanov A.V."/>
            <person name="Ravin N.V."/>
        </authorList>
    </citation>
    <scope>NUCLEOTIDE SEQUENCE</scope>
    <source>
        <strain evidence="7">GKL-01</strain>
    </source>
</reference>
<dbReference type="PANTHER" id="PTHR34512">
    <property type="entry name" value="CELL SURFACE PROTEIN"/>
    <property type="match status" value="1"/>
</dbReference>
<feature type="chain" id="PRO_5041645627" description="Outer membrane protein assembly factor BamB" evidence="5">
    <location>
        <begin position="21"/>
        <end position="382"/>
    </location>
</feature>
<evidence type="ECO:0000256" key="1">
    <source>
        <dbReference type="ARBA" id="ARBA00022729"/>
    </source>
</evidence>
<dbReference type="PANTHER" id="PTHR34512:SF30">
    <property type="entry name" value="OUTER MEMBRANE PROTEIN ASSEMBLY FACTOR BAMB"/>
    <property type="match status" value="1"/>
</dbReference>
<dbReference type="HAMAP" id="MF_00923">
    <property type="entry name" value="OM_assembly_BamB"/>
    <property type="match status" value="1"/>
</dbReference>
<evidence type="ECO:0000256" key="3">
    <source>
        <dbReference type="ARBA" id="ARBA00023237"/>
    </source>
</evidence>
<comment type="subcellular location">
    <subcellularLocation>
        <location evidence="4">Cell outer membrane</location>
        <topology evidence="4">Lipid-anchor</topology>
    </subcellularLocation>
</comment>
<keyword evidence="4" id="KW-0564">Palmitate</keyword>
<dbReference type="GO" id="GO:0043165">
    <property type="term" value="P:Gram-negative-bacterium-type cell outer membrane assembly"/>
    <property type="evidence" value="ECO:0007669"/>
    <property type="project" value="UniProtKB-UniRule"/>
</dbReference>
<feature type="signal peptide" evidence="5">
    <location>
        <begin position="1"/>
        <end position="20"/>
    </location>
</feature>
<evidence type="ECO:0000313" key="7">
    <source>
        <dbReference type="EMBL" id="WGZ92229.1"/>
    </source>
</evidence>
<sequence length="382" mass="40141">MKPIFAAVLAALLISGCSTFQQVLPAKDMNPPKALKEFKPTVGVKTLWQVSTGSSAGKDYVRINPYIDENTVIVAGGRSVSAWNKNNGAKLWQVGLDEELSGGVSGTGSLILVGSNNGGAFALDRQSGKVVWKQRLTSEVVAISPPANGIAAFRTSDGRLSGLNLQSGEVLWQQVRQGSPLSLRGASTPVTVGGMVIAGFDSGVVTAFDMQSGRALWEATLSVPRGQGDLDSVTDVDGKMKAVGEALFAASYNGLIMGINMRDGKPAWSAPYSSYSGLDADANGVYTTSISGLFWKLDPQTGKPVWKMDDLERRQLTAPTIVGNYVVVGDYKGVLHWINTSTGLLAARVQGDPAGYTVAPVLDGNVIYTLGRSGVLSAVALQ</sequence>
<dbReference type="Gene3D" id="2.130.10.10">
    <property type="entry name" value="YVTN repeat-like/Quinoprotein amine dehydrogenase"/>
    <property type="match status" value="1"/>
</dbReference>
<dbReference type="Pfam" id="PF13360">
    <property type="entry name" value="PQQ_2"/>
    <property type="match status" value="1"/>
</dbReference>
<keyword evidence="1 4" id="KW-0732">Signal</keyword>
<gene>
    <name evidence="4 7" type="primary">bamB</name>
    <name evidence="7" type="ORF">QJT80_07020</name>
</gene>
<evidence type="ECO:0000256" key="5">
    <source>
        <dbReference type="SAM" id="SignalP"/>
    </source>
</evidence>
<dbReference type="InterPro" id="IPR017687">
    <property type="entry name" value="BamB"/>
</dbReference>